<dbReference type="EMBL" id="JAPDHF010000025">
    <property type="protein sequence ID" value="KAJ4003985.1"/>
    <property type="molecule type" value="Genomic_DNA"/>
</dbReference>
<organism evidence="2 3">
    <name type="scientific">Fusarium irregulare</name>
    <dbReference type="NCBI Taxonomy" id="2494466"/>
    <lineage>
        <taxon>Eukaryota</taxon>
        <taxon>Fungi</taxon>
        <taxon>Dikarya</taxon>
        <taxon>Ascomycota</taxon>
        <taxon>Pezizomycotina</taxon>
        <taxon>Sordariomycetes</taxon>
        <taxon>Hypocreomycetidae</taxon>
        <taxon>Hypocreales</taxon>
        <taxon>Nectriaceae</taxon>
        <taxon>Fusarium</taxon>
        <taxon>Fusarium incarnatum-equiseti species complex</taxon>
    </lineage>
</organism>
<evidence type="ECO:0000313" key="2">
    <source>
        <dbReference type="EMBL" id="KAJ4003985.1"/>
    </source>
</evidence>
<dbReference type="AlphaFoldDB" id="A0A9W8U584"/>
<reference evidence="2" key="1">
    <citation type="submission" date="2022-10" db="EMBL/GenBank/DDBJ databases">
        <title>Fusarium specimens isolated from Avocado Roots.</title>
        <authorList>
            <person name="Stajich J."/>
            <person name="Roper C."/>
            <person name="Heimlech-Rivalta G."/>
        </authorList>
    </citation>
    <scope>NUCLEOTIDE SEQUENCE</scope>
    <source>
        <strain evidence="2">CF00143</strain>
    </source>
</reference>
<comment type="caution">
    <text evidence="2">The sequence shown here is derived from an EMBL/GenBank/DDBJ whole genome shotgun (WGS) entry which is preliminary data.</text>
</comment>
<accession>A0A9W8U584</accession>
<protein>
    <recommendedName>
        <fullName evidence="1">Azaphilone pigments biosynthesis cluster protein L N-terminal domain-containing protein</fullName>
    </recommendedName>
</protein>
<evidence type="ECO:0000313" key="3">
    <source>
        <dbReference type="Proteomes" id="UP001152130"/>
    </source>
</evidence>
<dbReference type="OrthoDB" id="539213at2759"/>
<dbReference type="Pfam" id="PF17111">
    <property type="entry name" value="PigL_N"/>
    <property type="match status" value="1"/>
</dbReference>
<dbReference type="Proteomes" id="UP001152130">
    <property type="component" value="Unassembled WGS sequence"/>
</dbReference>
<gene>
    <name evidence="2" type="ORF">NW766_011841</name>
</gene>
<keyword evidence="3" id="KW-1185">Reference proteome</keyword>
<feature type="domain" description="Azaphilone pigments biosynthesis cluster protein L N-terminal" evidence="1">
    <location>
        <begin position="1"/>
        <end position="142"/>
    </location>
</feature>
<name>A0A9W8U584_9HYPO</name>
<dbReference type="InterPro" id="IPR031348">
    <property type="entry name" value="PigL_N"/>
</dbReference>
<proteinExistence type="predicted"/>
<evidence type="ECO:0000259" key="1">
    <source>
        <dbReference type="Pfam" id="PF17111"/>
    </source>
</evidence>
<sequence>MEAVGFGASVLTFVAAAVSVSKSIHDILSAIKDGPEIIGFLNSEISQLEAILQRLLQVASSIAEPTDRPELEHLVKRCKDDLVGFEVKLRQLDVSGADGRRGRLWRKLKICLEEKDLAQIRHVVRWHVHLLTLHLVIVQTRQLPVLTDILPALQQIRQGVTALQLSNKTAATTQVDSSGLSLRATEPDDVQSHLSQQAALGDTIARLMNLLERRPCIVESEDSKEIVQDLERLLQFVQNEAPSEKSGRLDGGKGEDVSSEVKLLTSLIVPAPSLRINQNGKSIYRALLPWLTQAAPTGSYKATTSQLAVFQERKRKELHINDAVITVATTKRREKLLSGSEDTSTNEPCGRGFCGSLTLKSRTKKKMLTLHVQQGQLLFDRFTSLLPRVMVCNILPGSSKVFKVASNGSVEDLMRLIVENKASLDDRDEDGWSLLHVSTYYVLLYRV</sequence>